<feature type="compositionally biased region" description="Gly residues" evidence="1">
    <location>
        <begin position="60"/>
        <end position="70"/>
    </location>
</feature>
<proteinExistence type="predicted"/>
<keyword evidence="3" id="KW-1185">Reference proteome</keyword>
<dbReference type="AlphaFoldDB" id="A0A238X9F4"/>
<evidence type="ECO:0000313" key="3">
    <source>
        <dbReference type="Proteomes" id="UP000198348"/>
    </source>
</evidence>
<reference evidence="2 3" key="1">
    <citation type="submission" date="2017-06" db="EMBL/GenBank/DDBJ databases">
        <authorList>
            <person name="Kim H.J."/>
            <person name="Triplett B.A."/>
        </authorList>
    </citation>
    <scope>NUCLEOTIDE SEQUENCE [LARGE SCALE GENOMIC DNA]</scope>
    <source>
        <strain evidence="2 3">DSM 45207</strain>
    </source>
</reference>
<evidence type="ECO:0000313" key="2">
    <source>
        <dbReference type="EMBL" id="SNR55676.1"/>
    </source>
</evidence>
<sequence>MHPPALVPQYPLVPAAAPPRLASVTTGNPLGMTSASARARSLARLTLAVAATALLATGCPDGGDGDGGGDLPDYGVGQAPADDAE</sequence>
<feature type="region of interest" description="Disordered" evidence="1">
    <location>
        <begin position="57"/>
        <end position="85"/>
    </location>
</feature>
<evidence type="ECO:0000256" key="1">
    <source>
        <dbReference type="SAM" id="MobiDB-lite"/>
    </source>
</evidence>
<gene>
    <name evidence="2" type="ORF">SAMN06265360_1106</name>
</gene>
<dbReference type="Proteomes" id="UP000198348">
    <property type="component" value="Unassembled WGS sequence"/>
</dbReference>
<accession>A0A238X9F4</accession>
<organism evidence="2 3">
    <name type="scientific">Haloechinothrix alba</name>
    <dbReference type="NCBI Taxonomy" id="664784"/>
    <lineage>
        <taxon>Bacteria</taxon>
        <taxon>Bacillati</taxon>
        <taxon>Actinomycetota</taxon>
        <taxon>Actinomycetes</taxon>
        <taxon>Pseudonocardiales</taxon>
        <taxon>Pseudonocardiaceae</taxon>
        <taxon>Haloechinothrix</taxon>
    </lineage>
</organism>
<dbReference type="EMBL" id="FZNW01000010">
    <property type="protein sequence ID" value="SNR55676.1"/>
    <property type="molecule type" value="Genomic_DNA"/>
</dbReference>
<protein>
    <submittedName>
        <fullName evidence="2">Uncharacterized protein</fullName>
    </submittedName>
</protein>
<name>A0A238X9F4_9PSEU</name>